<evidence type="ECO:0000256" key="2">
    <source>
        <dbReference type="ARBA" id="ARBA00008896"/>
    </source>
</evidence>
<proteinExistence type="inferred from homology"/>
<dbReference type="Gene3D" id="3.40.50.1370">
    <property type="entry name" value="Aspartate/ornithine carbamoyltransferase"/>
    <property type="match status" value="2"/>
</dbReference>
<dbReference type="InterPro" id="IPR002082">
    <property type="entry name" value="Asp_carbamoyltransf"/>
</dbReference>
<reference evidence="10 11" key="1">
    <citation type="submission" date="2016-10" db="EMBL/GenBank/DDBJ databases">
        <authorList>
            <person name="de Groot N.N."/>
        </authorList>
    </citation>
    <scope>NUCLEOTIDE SEQUENCE [LARGE SCALE GENOMIC DNA]</scope>
    <source>
        <strain evidence="10 11">DSM 21633</strain>
    </source>
</reference>
<feature type="binding site" evidence="7">
    <location>
        <position position="248"/>
    </location>
    <ligand>
        <name>carbamoyl phosphate</name>
        <dbReference type="ChEBI" id="CHEBI:58228"/>
    </ligand>
</feature>
<evidence type="ECO:0000256" key="6">
    <source>
        <dbReference type="ARBA" id="ARBA00048859"/>
    </source>
</evidence>
<dbReference type="PRINTS" id="PR00101">
    <property type="entry name" value="ATCASE"/>
</dbReference>
<feature type="binding site" evidence="7">
    <location>
        <position position="158"/>
    </location>
    <ligand>
        <name>L-aspartate</name>
        <dbReference type="ChEBI" id="CHEBI:29991"/>
    </ligand>
</feature>
<gene>
    <name evidence="7" type="primary">pyrB</name>
    <name evidence="10" type="ORF">SAMN05216362_10159</name>
</gene>
<dbReference type="PANTHER" id="PTHR45753:SF6">
    <property type="entry name" value="ASPARTATE CARBAMOYLTRANSFERASE"/>
    <property type="match status" value="1"/>
</dbReference>
<feature type="binding site" evidence="7">
    <location>
        <position position="247"/>
    </location>
    <ligand>
        <name>carbamoyl phosphate</name>
        <dbReference type="ChEBI" id="CHEBI:58228"/>
    </ligand>
</feature>
<comment type="subunit">
    <text evidence="7">Heterododecamer (2C3:3R2) of six catalytic PyrB chains organized as two trimers (C3), and six regulatory PyrI chains organized as three dimers (R2).</text>
</comment>
<dbReference type="Pfam" id="PF02729">
    <property type="entry name" value="OTCace_N"/>
    <property type="match status" value="1"/>
</dbReference>
<dbReference type="NCBIfam" id="TIGR00670">
    <property type="entry name" value="asp_carb_tr"/>
    <property type="match status" value="1"/>
</dbReference>
<dbReference type="OrthoDB" id="9774690at2"/>
<evidence type="ECO:0000313" key="11">
    <source>
        <dbReference type="Proteomes" id="UP000199427"/>
    </source>
</evidence>
<evidence type="ECO:0000259" key="9">
    <source>
        <dbReference type="Pfam" id="PF02729"/>
    </source>
</evidence>
<feature type="domain" description="Aspartate/ornithine carbamoyltransferase Asp/Orn-binding" evidence="8">
    <location>
        <begin position="144"/>
        <end position="283"/>
    </location>
</feature>
<dbReference type="GO" id="GO:0004070">
    <property type="term" value="F:aspartate carbamoyltransferase activity"/>
    <property type="evidence" value="ECO:0007669"/>
    <property type="project" value="UniProtKB-UniRule"/>
</dbReference>
<dbReference type="EC" id="2.1.3.2" evidence="7"/>
<name>A0A1H8YVV0_9BACI</name>
<feature type="binding site" evidence="7">
    <location>
        <position position="49"/>
    </location>
    <ligand>
        <name>carbamoyl phosphate</name>
        <dbReference type="ChEBI" id="CHEBI:58228"/>
    </ligand>
</feature>
<dbReference type="PROSITE" id="PS00097">
    <property type="entry name" value="CARBAMOYLTRANSFERASE"/>
    <property type="match status" value="1"/>
</dbReference>
<dbReference type="GO" id="GO:0044205">
    <property type="term" value="P:'de novo' UMP biosynthetic process"/>
    <property type="evidence" value="ECO:0007669"/>
    <property type="project" value="UniProtKB-UniRule"/>
</dbReference>
<organism evidence="10 11">
    <name type="scientific">Piscibacillus halophilus</name>
    <dbReference type="NCBI Taxonomy" id="571933"/>
    <lineage>
        <taxon>Bacteria</taxon>
        <taxon>Bacillati</taxon>
        <taxon>Bacillota</taxon>
        <taxon>Bacilli</taxon>
        <taxon>Bacillales</taxon>
        <taxon>Bacillaceae</taxon>
        <taxon>Piscibacillus</taxon>
    </lineage>
</organism>
<accession>A0A1H8YVV0</accession>
<feature type="binding site" evidence="7">
    <location>
        <position position="208"/>
    </location>
    <ligand>
        <name>L-aspartate</name>
        <dbReference type="ChEBI" id="CHEBI:29991"/>
    </ligand>
</feature>
<evidence type="ECO:0000256" key="4">
    <source>
        <dbReference type="ARBA" id="ARBA00022975"/>
    </source>
</evidence>
<feature type="binding site" evidence="7">
    <location>
        <position position="76"/>
    </location>
    <ligand>
        <name>L-aspartate</name>
        <dbReference type="ChEBI" id="CHEBI:29991"/>
    </ligand>
</feature>
<dbReference type="PANTHER" id="PTHR45753">
    <property type="entry name" value="ORNITHINE CARBAMOYLTRANSFERASE, MITOCHONDRIAL"/>
    <property type="match status" value="1"/>
</dbReference>
<evidence type="ECO:0000256" key="7">
    <source>
        <dbReference type="HAMAP-Rule" id="MF_00001"/>
    </source>
</evidence>
<dbReference type="InterPro" id="IPR006131">
    <property type="entry name" value="Asp_carbamoyltransf_Asp/Orn-bd"/>
</dbReference>
<dbReference type="AlphaFoldDB" id="A0A1H8YVV0"/>
<comment type="function">
    <text evidence="5 7">Catalyzes the condensation of carbamoyl phosphate and aspartate to form carbamoyl aspartate and inorganic phosphate, the committed step in the de novo pyrimidine nucleotide biosynthesis pathway.</text>
</comment>
<keyword evidence="3 7" id="KW-0808">Transferase</keyword>
<dbReference type="STRING" id="571933.SAMN05216362_10159"/>
<dbReference type="UniPathway" id="UPA00070">
    <property type="reaction ID" value="UER00116"/>
</dbReference>
<comment type="pathway">
    <text evidence="1 7">Pyrimidine metabolism; UMP biosynthesis via de novo pathway; (S)-dihydroorotate from bicarbonate: step 2/3.</text>
</comment>
<feature type="binding site" evidence="7">
    <location>
        <position position="98"/>
    </location>
    <ligand>
        <name>carbamoyl phosphate</name>
        <dbReference type="ChEBI" id="CHEBI:58228"/>
    </ligand>
</feature>
<dbReference type="Pfam" id="PF00185">
    <property type="entry name" value="OTCace"/>
    <property type="match status" value="1"/>
</dbReference>
<dbReference type="InterPro" id="IPR006130">
    <property type="entry name" value="Asp/Orn_carbamoylTrfase"/>
</dbReference>
<evidence type="ECO:0000256" key="5">
    <source>
        <dbReference type="ARBA" id="ARBA00043884"/>
    </source>
</evidence>
<feature type="binding site" evidence="7">
    <location>
        <position position="128"/>
    </location>
    <ligand>
        <name>carbamoyl phosphate</name>
        <dbReference type="ChEBI" id="CHEBI:58228"/>
    </ligand>
</feature>
<protein>
    <recommendedName>
        <fullName evidence="7">Aspartate carbamoyltransferase</fullName>
        <ecNumber evidence="7">2.1.3.2</ecNumber>
    </recommendedName>
    <alternativeName>
        <fullName evidence="7">Aspartate transcarbamylase</fullName>
        <shortName evidence="7">ATCase</shortName>
    </alternativeName>
</protein>
<dbReference type="GO" id="GO:0006207">
    <property type="term" value="P:'de novo' pyrimidine nucleobase biosynthetic process"/>
    <property type="evidence" value="ECO:0007669"/>
    <property type="project" value="InterPro"/>
</dbReference>
<feature type="domain" description="Aspartate/ornithine carbamoyltransferase carbamoyl-P binding" evidence="9">
    <location>
        <begin position="3"/>
        <end position="138"/>
    </location>
</feature>
<feature type="binding site" evidence="7">
    <location>
        <position position="48"/>
    </location>
    <ligand>
        <name>carbamoyl phosphate</name>
        <dbReference type="ChEBI" id="CHEBI:58228"/>
    </ligand>
</feature>
<dbReference type="EMBL" id="FOES01000001">
    <property type="protein sequence ID" value="SEP55488.1"/>
    <property type="molecule type" value="Genomic_DNA"/>
</dbReference>
<dbReference type="Proteomes" id="UP000199427">
    <property type="component" value="Unassembled WGS sequence"/>
</dbReference>
<dbReference type="HAMAP" id="MF_00001">
    <property type="entry name" value="Asp_carb_tr"/>
    <property type="match status" value="1"/>
</dbReference>
<evidence type="ECO:0000256" key="1">
    <source>
        <dbReference type="ARBA" id="ARBA00004852"/>
    </source>
</evidence>
<dbReference type="InterPro" id="IPR006132">
    <property type="entry name" value="Asp/Orn_carbamoyltranf_P-bd"/>
</dbReference>
<dbReference type="RefSeq" id="WP_091772009.1">
    <property type="nucleotide sequence ID" value="NZ_CAESCL010000009.1"/>
</dbReference>
<sequence length="297" mass="33736">MNHFFSINDLSKDEIYRILDDAQHIQEQRTIRSLNKTAALLFYEPSTRTKLSFEKACINSGVSLLSFTPETSSVTKGESLYDTVKTIEAIGADLVVIRHGQERYYEELSNISIPIINAGDGTGEHPTQSLLDLFTIRQEFNRFEGLNVVICGDILHSRVARSNAQALMRLGAHVKMVSQSEWQDPSLSVDYIHMDEAVEEADVLMLLRVQKERHKQQADVNDYLTKYGLTVDREKRMKKDSIIMHPAPVNRGVEIDSSLIECDRSRIFKQMTNGVAIRQAIINTYTTKGGKSYELTY</sequence>
<keyword evidence="11" id="KW-1185">Reference proteome</keyword>
<evidence type="ECO:0000313" key="10">
    <source>
        <dbReference type="EMBL" id="SEP55488.1"/>
    </source>
</evidence>
<dbReference type="InterPro" id="IPR036901">
    <property type="entry name" value="Asp/Orn_carbamoylTrfase_sf"/>
</dbReference>
<dbReference type="GO" id="GO:0006520">
    <property type="term" value="P:amino acid metabolic process"/>
    <property type="evidence" value="ECO:0007669"/>
    <property type="project" value="InterPro"/>
</dbReference>
<keyword evidence="4 7" id="KW-0665">Pyrimidine biosynthesis</keyword>
<dbReference type="GO" id="GO:0005829">
    <property type="term" value="C:cytosol"/>
    <property type="evidence" value="ECO:0007669"/>
    <property type="project" value="TreeGrafter"/>
</dbReference>
<comment type="similarity">
    <text evidence="2 7">Belongs to the aspartate/ornithine carbamoyltransferase superfamily. ATCase family.</text>
</comment>
<evidence type="ECO:0000256" key="3">
    <source>
        <dbReference type="ARBA" id="ARBA00022679"/>
    </source>
</evidence>
<dbReference type="PRINTS" id="PR00100">
    <property type="entry name" value="AOTCASE"/>
</dbReference>
<feature type="binding site" evidence="7">
    <location>
        <position position="125"/>
    </location>
    <ligand>
        <name>carbamoyl phosphate</name>
        <dbReference type="ChEBI" id="CHEBI:58228"/>
    </ligand>
</feature>
<comment type="catalytic activity">
    <reaction evidence="6 7">
        <text>carbamoyl phosphate + L-aspartate = N-carbamoyl-L-aspartate + phosphate + H(+)</text>
        <dbReference type="Rhea" id="RHEA:20013"/>
        <dbReference type="ChEBI" id="CHEBI:15378"/>
        <dbReference type="ChEBI" id="CHEBI:29991"/>
        <dbReference type="ChEBI" id="CHEBI:32814"/>
        <dbReference type="ChEBI" id="CHEBI:43474"/>
        <dbReference type="ChEBI" id="CHEBI:58228"/>
        <dbReference type="EC" id="2.1.3.2"/>
    </reaction>
</comment>
<dbReference type="GO" id="GO:0016597">
    <property type="term" value="F:amino acid binding"/>
    <property type="evidence" value="ECO:0007669"/>
    <property type="project" value="InterPro"/>
</dbReference>
<dbReference type="NCBIfam" id="NF002032">
    <property type="entry name" value="PRK00856.1"/>
    <property type="match status" value="1"/>
</dbReference>
<dbReference type="FunFam" id="3.40.50.1370:FF:000011">
    <property type="entry name" value="Aspartate carbamoyltransferase"/>
    <property type="match status" value="1"/>
</dbReference>
<evidence type="ECO:0000259" key="8">
    <source>
        <dbReference type="Pfam" id="PF00185"/>
    </source>
</evidence>
<dbReference type="SUPFAM" id="SSF53671">
    <property type="entry name" value="Aspartate/ornithine carbamoyltransferase"/>
    <property type="match status" value="1"/>
</dbReference>